<name>A0A0D6ETM8_SPOSA</name>
<protein>
    <submittedName>
        <fullName evidence="7">SPOSA6832_04826-mRNA-1:cds</fullName>
    </submittedName>
</protein>
<organism evidence="7 8">
    <name type="scientific">Sporidiobolus salmonicolor</name>
    <name type="common">Yeast-like fungus</name>
    <name type="synonym">Sporobolomyces salmonicolor</name>
    <dbReference type="NCBI Taxonomy" id="5005"/>
    <lineage>
        <taxon>Eukaryota</taxon>
        <taxon>Fungi</taxon>
        <taxon>Dikarya</taxon>
        <taxon>Basidiomycota</taxon>
        <taxon>Pucciniomycotina</taxon>
        <taxon>Microbotryomycetes</taxon>
        <taxon>Sporidiobolales</taxon>
        <taxon>Sporidiobolaceae</taxon>
        <taxon>Sporobolomyces</taxon>
    </lineage>
</organism>
<evidence type="ECO:0000256" key="1">
    <source>
        <dbReference type="ARBA" id="ARBA00004123"/>
    </source>
</evidence>
<keyword evidence="6" id="KW-0539">Nucleus</keyword>
<dbReference type="GO" id="GO:0005737">
    <property type="term" value="C:cytoplasm"/>
    <property type="evidence" value="ECO:0007669"/>
    <property type="project" value="UniProtKB-SubCell"/>
</dbReference>
<keyword evidence="4" id="KW-0963">Cytoplasm</keyword>
<dbReference type="OrthoDB" id="10025739at2759"/>
<sequence length="122" mass="13392">MVAPADTTNWHTVSITIPFPASAHALLVKQVIEVDKPLRPSELTRALEVHDTELVVTFRARTVAQARVALDHALSDIQLVVQTMHTFGPKEMLGDQQGRGRVEEAPSLEVGLMGSWEGMKRG</sequence>
<dbReference type="EMBL" id="CENE01000041">
    <property type="protein sequence ID" value="CEQ42945.1"/>
    <property type="molecule type" value="Genomic_DNA"/>
</dbReference>
<evidence type="ECO:0000256" key="4">
    <source>
        <dbReference type="ARBA" id="ARBA00022490"/>
    </source>
</evidence>
<feature type="non-terminal residue" evidence="7">
    <location>
        <position position="1"/>
    </location>
</feature>
<reference evidence="8" key="1">
    <citation type="submission" date="2015-02" db="EMBL/GenBank/DDBJ databases">
        <authorList>
            <person name="Gon?alves P."/>
        </authorList>
    </citation>
    <scope>NUCLEOTIDE SEQUENCE [LARGE SCALE GENOMIC DNA]</scope>
</reference>
<evidence type="ECO:0000256" key="5">
    <source>
        <dbReference type="ARBA" id="ARBA00022694"/>
    </source>
</evidence>
<comment type="similarity">
    <text evidence="3">Belongs to the CTAG/PCC1 family.</text>
</comment>
<dbReference type="GO" id="GO:0005634">
    <property type="term" value="C:nucleus"/>
    <property type="evidence" value="ECO:0007669"/>
    <property type="project" value="UniProtKB-SubCell"/>
</dbReference>
<evidence type="ECO:0000256" key="3">
    <source>
        <dbReference type="ARBA" id="ARBA00007073"/>
    </source>
</evidence>
<dbReference type="Pfam" id="PF09341">
    <property type="entry name" value="Pcc1"/>
    <property type="match status" value="1"/>
</dbReference>
<evidence type="ECO:0000256" key="6">
    <source>
        <dbReference type="ARBA" id="ARBA00023242"/>
    </source>
</evidence>
<dbReference type="GO" id="GO:0070525">
    <property type="term" value="P:tRNA threonylcarbamoyladenosine metabolic process"/>
    <property type="evidence" value="ECO:0007669"/>
    <property type="project" value="TreeGrafter"/>
</dbReference>
<dbReference type="FunFam" id="3.30.310.50:FF:000005">
    <property type="entry name" value="L antigen family member 3"/>
    <property type="match status" value="1"/>
</dbReference>
<dbReference type="InterPro" id="IPR015419">
    <property type="entry name" value="CTAG/Pcc1"/>
</dbReference>
<gene>
    <name evidence="7" type="primary">SPOSA6832_04826</name>
</gene>
<evidence type="ECO:0000256" key="2">
    <source>
        <dbReference type="ARBA" id="ARBA00004496"/>
    </source>
</evidence>
<dbReference type="PANTHER" id="PTHR31283:SF5">
    <property type="entry name" value="EKC_KEOPS COMPLEX SUBUNIT LAGE3"/>
    <property type="match status" value="1"/>
</dbReference>
<evidence type="ECO:0000313" key="8">
    <source>
        <dbReference type="Proteomes" id="UP000243876"/>
    </source>
</evidence>
<proteinExistence type="inferred from homology"/>
<dbReference type="AlphaFoldDB" id="A0A0D6ETM8"/>
<comment type="subcellular location">
    <subcellularLocation>
        <location evidence="2">Cytoplasm</location>
    </subcellularLocation>
    <subcellularLocation>
        <location evidence="1">Nucleus</location>
    </subcellularLocation>
</comment>
<dbReference type="GO" id="GO:0000408">
    <property type="term" value="C:EKC/KEOPS complex"/>
    <property type="evidence" value="ECO:0007669"/>
    <property type="project" value="TreeGrafter"/>
</dbReference>
<evidence type="ECO:0000313" key="7">
    <source>
        <dbReference type="EMBL" id="CEQ42945.1"/>
    </source>
</evidence>
<dbReference type="Gene3D" id="3.30.310.50">
    <property type="entry name" value="Alpha-D-phosphohexomutase, C-terminal domain"/>
    <property type="match status" value="1"/>
</dbReference>
<keyword evidence="8" id="KW-1185">Reference proteome</keyword>
<dbReference type="GO" id="GO:0008033">
    <property type="term" value="P:tRNA processing"/>
    <property type="evidence" value="ECO:0007669"/>
    <property type="project" value="UniProtKB-KW"/>
</dbReference>
<dbReference type="PANTHER" id="PTHR31283">
    <property type="entry name" value="EKC/KEOPS COMPLEX SUBUNIT PCC1 FAMILY MEMBER"/>
    <property type="match status" value="1"/>
</dbReference>
<keyword evidence="5" id="KW-0819">tRNA processing</keyword>
<accession>A0A0D6ETM8</accession>
<dbReference type="Proteomes" id="UP000243876">
    <property type="component" value="Unassembled WGS sequence"/>
</dbReference>